<dbReference type="InterPro" id="IPR011766">
    <property type="entry name" value="TPP_enzyme_TPP-bd"/>
</dbReference>
<sequence length="594" mass="62888">MGNVADGIVDRLRAWGVHRVFGYAGDGVDPLLGALARAEQDVEFVTARHEEAAAFMAVGHAKYTGEVGVCLATQGPGAVHLLAGLYDAKLDSQPVVAIVGQVVTTAQGSGYQQEVELPTLFKDVCAQYVQTVSTAEQLAAVIDNAFRTAIATAGPTCVIVAHDVQQAQVPEKEHAHGIVPSAPVTAVPRVIPGEEDLDRAAQLLNSGERVALLVGQGAYGAAAEVRKVAERLGAGVTTSLLGKPVLDESLPYACGVMGHLGTTASADLMAGCDTLLIVGSNDPWTEFYPAPGQSRAVQIDIRARNLGAKYPVEVALAGDAAETLRALLPRLQCPDTPWRGEVEDMVATWRAVAEARCAAPGTPLNPQAVVAALSTHLPADAQLAVDVGSVVYWYARFLRLPPGAPAHLSSTLACMGAGLPYGLAAKLARPDRPVVVLAGDGAMQMSGNAELITLASRWRDWADPRFVVLVLSNGDLAEVSWEQREMEGDARFPASQDVPAFPWTAYAHLLGLGGLRIDRPQDIDDAWATALTTDRPTVIEAIVDPDTPLLPPRAPAATVEQMLHALTLEKNETAAHQLRRHQEQERDQNSDSSP</sequence>
<dbReference type="InterPro" id="IPR047211">
    <property type="entry name" value="POXB-like"/>
</dbReference>
<dbReference type="NCBIfam" id="NF006129">
    <property type="entry name" value="PRK08273.1"/>
    <property type="match status" value="1"/>
</dbReference>
<reference evidence="7" key="2">
    <citation type="submission" date="2020-09" db="EMBL/GenBank/DDBJ databases">
        <authorList>
            <person name="Sun Q."/>
            <person name="Zhou Y."/>
        </authorList>
    </citation>
    <scope>NUCLEOTIDE SEQUENCE</scope>
    <source>
        <strain evidence="7">CGMCC 1.12187</strain>
    </source>
</reference>
<dbReference type="GO" id="GO:0003824">
    <property type="term" value="F:catalytic activity"/>
    <property type="evidence" value="ECO:0007669"/>
    <property type="project" value="InterPro"/>
</dbReference>
<protein>
    <submittedName>
        <fullName evidence="7">Thiamine pyrophosphate-requiring protein</fullName>
    </submittedName>
</protein>
<dbReference type="GO" id="GO:0030976">
    <property type="term" value="F:thiamine pyrophosphate binding"/>
    <property type="evidence" value="ECO:0007669"/>
    <property type="project" value="InterPro"/>
</dbReference>
<comment type="caution">
    <text evidence="7">The sequence shown here is derived from an EMBL/GenBank/DDBJ whole genome shotgun (WGS) entry which is preliminary data.</text>
</comment>
<dbReference type="SUPFAM" id="SSF52518">
    <property type="entry name" value="Thiamin diphosphate-binding fold (THDP-binding)"/>
    <property type="match status" value="2"/>
</dbReference>
<dbReference type="Pfam" id="PF00205">
    <property type="entry name" value="TPP_enzyme_M"/>
    <property type="match status" value="1"/>
</dbReference>
<dbReference type="EMBL" id="BMEQ01000037">
    <property type="protein sequence ID" value="GGG70000.1"/>
    <property type="molecule type" value="Genomic_DNA"/>
</dbReference>
<dbReference type="Proteomes" id="UP000638848">
    <property type="component" value="Unassembled WGS sequence"/>
</dbReference>
<feature type="domain" description="Thiamine pyrophosphate enzyme N-terminal TPP-binding" evidence="6">
    <location>
        <begin position="3"/>
        <end position="115"/>
    </location>
</feature>
<feature type="domain" description="Thiamine pyrophosphate enzyme TPP-binding" evidence="5">
    <location>
        <begin position="386"/>
        <end position="540"/>
    </location>
</feature>
<dbReference type="InterPro" id="IPR029035">
    <property type="entry name" value="DHS-like_NAD/FAD-binding_dom"/>
</dbReference>
<dbReference type="InterPro" id="IPR000399">
    <property type="entry name" value="TPP-bd_CS"/>
</dbReference>
<dbReference type="PANTHER" id="PTHR42981">
    <property type="entry name" value="PYRUVATE DEHYDROGENASE [UBIQUINONE]"/>
    <property type="match status" value="1"/>
</dbReference>
<comment type="similarity">
    <text evidence="1 3">Belongs to the TPP enzyme family.</text>
</comment>
<evidence type="ECO:0000256" key="3">
    <source>
        <dbReference type="RuleBase" id="RU362132"/>
    </source>
</evidence>
<evidence type="ECO:0000256" key="1">
    <source>
        <dbReference type="ARBA" id="ARBA00007812"/>
    </source>
</evidence>
<evidence type="ECO:0000313" key="8">
    <source>
        <dbReference type="Proteomes" id="UP000638848"/>
    </source>
</evidence>
<dbReference type="Pfam" id="PF02775">
    <property type="entry name" value="TPP_enzyme_C"/>
    <property type="match status" value="1"/>
</dbReference>
<keyword evidence="2 3" id="KW-0786">Thiamine pyrophosphate</keyword>
<dbReference type="SUPFAM" id="SSF52467">
    <property type="entry name" value="DHS-like NAD/FAD-binding domain"/>
    <property type="match status" value="1"/>
</dbReference>
<dbReference type="InterPro" id="IPR012000">
    <property type="entry name" value="Thiamin_PyroP_enz_cen_dom"/>
</dbReference>
<evidence type="ECO:0000259" key="5">
    <source>
        <dbReference type="Pfam" id="PF02775"/>
    </source>
</evidence>
<evidence type="ECO:0000313" key="7">
    <source>
        <dbReference type="EMBL" id="GGG70000.1"/>
    </source>
</evidence>
<evidence type="ECO:0000256" key="2">
    <source>
        <dbReference type="ARBA" id="ARBA00023052"/>
    </source>
</evidence>
<keyword evidence="8" id="KW-1185">Reference proteome</keyword>
<evidence type="ECO:0000259" key="4">
    <source>
        <dbReference type="Pfam" id="PF00205"/>
    </source>
</evidence>
<dbReference type="InterPro" id="IPR029061">
    <property type="entry name" value="THDP-binding"/>
</dbReference>
<gene>
    <name evidence="7" type="ORF">GCM10011374_38150</name>
</gene>
<dbReference type="PROSITE" id="PS00187">
    <property type="entry name" value="TPP_ENZYMES"/>
    <property type="match status" value="1"/>
</dbReference>
<dbReference type="CDD" id="cd07039">
    <property type="entry name" value="TPP_PYR_POX"/>
    <property type="match status" value="1"/>
</dbReference>
<dbReference type="Gene3D" id="3.40.50.970">
    <property type="match status" value="2"/>
</dbReference>
<dbReference type="InterPro" id="IPR012001">
    <property type="entry name" value="Thiamin_PyroP_enz_TPP-bd_dom"/>
</dbReference>
<reference evidence="7" key="1">
    <citation type="journal article" date="2014" name="Int. J. Syst. Evol. Microbiol.">
        <title>Complete genome sequence of Corynebacterium casei LMG S-19264T (=DSM 44701T), isolated from a smear-ripened cheese.</title>
        <authorList>
            <consortium name="US DOE Joint Genome Institute (JGI-PGF)"/>
            <person name="Walter F."/>
            <person name="Albersmeier A."/>
            <person name="Kalinowski J."/>
            <person name="Ruckert C."/>
        </authorList>
    </citation>
    <scope>NUCLEOTIDE SEQUENCE</scope>
    <source>
        <strain evidence="7">CGMCC 1.12187</strain>
    </source>
</reference>
<proteinExistence type="inferred from homology"/>
<dbReference type="AlphaFoldDB" id="A0A917LZW1"/>
<evidence type="ECO:0000259" key="6">
    <source>
        <dbReference type="Pfam" id="PF02776"/>
    </source>
</evidence>
<accession>A0A917LZW1</accession>
<dbReference type="Pfam" id="PF02776">
    <property type="entry name" value="TPP_enzyme_N"/>
    <property type="match status" value="1"/>
</dbReference>
<dbReference type="InterPro" id="IPR047210">
    <property type="entry name" value="TPP_PYR_POXB-like"/>
</dbReference>
<dbReference type="GO" id="GO:0000287">
    <property type="term" value="F:magnesium ion binding"/>
    <property type="evidence" value="ECO:0007669"/>
    <property type="project" value="InterPro"/>
</dbReference>
<dbReference type="Gene3D" id="3.40.50.1220">
    <property type="entry name" value="TPP-binding domain"/>
    <property type="match status" value="1"/>
</dbReference>
<dbReference type="RefSeq" id="WP_188540097.1">
    <property type="nucleotide sequence ID" value="NZ_BMEQ01000037.1"/>
</dbReference>
<name>A0A917LZW1_9MICC</name>
<organism evidence="7 8">
    <name type="scientific">Kocuria dechangensis</name>
    <dbReference type="NCBI Taxonomy" id="1176249"/>
    <lineage>
        <taxon>Bacteria</taxon>
        <taxon>Bacillati</taxon>
        <taxon>Actinomycetota</taxon>
        <taxon>Actinomycetes</taxon>
        <taxon>Micrococcales</taxon>
        <taxon>Micrococcaceae</taxon>
        <taxon>Kocuria</taxon>
    </lineage>
</organism>
<feature type="domain" description="Thiamine pyrophosphate enzyme central" evidence="4">
    <location>
        <begin position="197"/>
        <end position="327"/>
    </location>
</feature>
<dbReference type="PANTHER" id="PTHR42981:SF2">
    <property type="entry name" value="PYRUVATE DEHYDROGENASE [UBIQUINONE]"/>
    <property type="match status" value="1"/>
</dbReference>